<sequence>MLNKMKLKTFALAITACTVYSAMAADTADVHVIGSISPAACTPTISGGGTIDYGNIKASSLKADDYTVLDVKTLDIAITCSAPTVVGIHAINGRPNTLAGGGQSSVTGQSQQSPVVLLGMPTTYAVGLGLDGSTPIGGYAGKLDTSSVLLDGVAVEGLNATSTDGSGTWSKYSKGVLYTPFGFDLFSWGASGSSVPVAFTNMTGKLSVQAYINKSSELQLSKTINLDGLTTIELVYL</sequence>
<evidence type="ECO:0000313" key="3">
    <source>
        <dbReference type="Proteomes" id="UP000028653"/>
    </source>
</evidence>
<feature type="chain" id="PRO_5001790548" evidence="1">
    <location>
        <begin position="25"/>
        <end position="237"/>
    </location>
</feature>
<keyword evidence="3" id="KW-1185">Reference proteome</keyword>
<dbReference type="OrthoDB" id="6572497at2"/>
<evidence type="ECO:0000256" key="1">
    <source>
        <dbReference type="SAM" id="SignalP"/>
    </source>
</evidence>
<comment type="caution">
    <text evidence="2">The sequence shown here is derived from an EMBL/GenBank/DDBJ whole genome shotgun (WGS) entry which is preliminary data.</text>
</comment>
<proteinExistence type="predicted"/>
<reference evidence="2 3" key="1">
    <citation type="submission" date="2014-05" db="EMBL/GenBank/DDBJ databases">
        <title>ATOL: Assembling a taxonomically balanced genome-scale reconstruction of the evolutionary history of the Enterobacteriaceae.</title>
        <authorList>
            <person name="Plunkett G.III."/>
            <person name="Neeno-Eckwall E.C."/>
            <person name="Glasner J.D."/>
            <person name="Perna N.T."/>
        </authorList>
    </citation>
    <scope>NUCLEOTIDE SEQUENCE [LARGE SCALE GENOMIC DNA]</scope>
    <source>
        <strain evidence="2 3">ATCC 33320</strain>
    </source>
</reference>
<dbReference type="InterPro" id="IPR010546">
    <property type="entry name" value="DUF1120"/>
</dbReference>
<evidence type="ECO:0000313" key="2">
    <source>
        <dbReference type="EMBL" id="KFC76668.1"/>
    </source>
</evidence>
<accession>A0A085FYX3</accession>
<dbReference type="RefSeq" id="WP_051873776.1">
    <property type="nucleotide sequence ID" value="NZ_JMPI01000077.1"/>
</dbReference>
<feature type="signal peptide" evidence="1">
    <location>
        <begin position="1"/>
        <end position="24"/>
    </location>
</feature>
<name>A0A085FYX3_9ENTR</name>
<dbReference type="Pfam" id="PF06551">
    <property type="entry name" value="DUF1120"/>
    <property type="match status" value="1"/>
</dbReference>
<dbReference type="AlphaFoldDB" id="A0A085FYX3"/>
<dbReference type="STRING" id="1006004.GBAG_4388"/>
<dbReference type="Proteomes" id="UP000028653">
    <property type="component" value="Unassembled WGS sequence"/>
</dbReference>
<keyword evidence="1" id="KW-0732">Signal</keyword>
<dbReference type="eggNOG" id="COG3539">
    <property type="taxonomic scope" value="Bacteria"/>
</dbReference>
<gene>
    <name evidence="2" type="ORF">GBAG_4388</name>
</gene>
<organism evidence="2 3">
    <name type="scientific">Buttiauxella agrestis ATCC 33320</name>
    <dbReference type="NCBI Taxonomy" id="1006004"/>
    <lineage>
        <taxon>Bacteria</taxon>
        <taxon>Pseudomonadati</taxon>
        <taxon>Pseudomonadota</taxon>
        <taxon>Gammaproteobacteria</taxon>
        <taxon>Enterobacterales</taxon>
        <taxon>Enterobacteriaceae</taxon>
        <taxon>Buttiauxella</taxon>
    </lineage>
</organism>
<protein>
    <submittedName>
        <fullName evidence="2">Beta-fimbriae putative major subunit</fullName>
    </submittedName>
</protein>
<dbReference type="EMBL" id="JMPI01000077">
    <property type="protein sequence ID" value="KFC76668.1"/>
    <property type="molecule type" value="Genomic_DNA"/>
</dbReference>